<keyword evidence="3" id="KW-0998">Cell outer membrane</keyword>
<dbReference type="Gene3D" id="1.25.40.10">
    <property type="entry name" value="Tetratricopeptide repeat domain"/>
    <property type="match status" value="1"/>
</dbReference>
<accession>A0A7V0T7W5</accession>
<dbReference type="NCBIfam" id="TIGR03302">
    <property type="entry name" value="OM_YfiO"/>
    <property type="match status" value="1"/>
</dbReference>
<feature type="chain" id="PRO_5031493837" evidence="4">
    <location>
        <begin position="24"/>
        <end position="180"/>
    </location>
</feature>
<feature type="domain" description="Outer membrane lipoprotein BamD-like" evidence="5">
    <location>
        <begin position="42"/>
        <end position="176"/>
    </location>
</feature>
<evidence type="ECO:0000259" key="5">
    <source>
        <dbReference type="Pfam" id="PF13525"/>
    </source>
</evidence>
<protein>
    <submittedName>
        <fullName evidence="6">Outer membrane protein assembly factor BamD</fullName>
    </submittedName>
</protein>
<comment type="caution">
    <text evidence="6">The sequence shown here is derived from an EMBL/GenBank/DDBJ whole genome shotgun (WGS) entry which is preliminary data.</text>
</comment>
<dbReference type="Pfam" id="PF13525">
    <property type="entry name" value="YfiO"/>
    <property type="match status" value="1"/>
</dbReference>
<gene>
    <name evidence="6" type="primary">bamD</name>
    <name evidence="6" type="ORF">ENN51_09350</name>
</gene>
<dbReference type="Proteomes" id="UP000885672">
    <property type="component" value="Unassembled WGS sequence"/>
</dbReference>
<organism evidence="6">
    <name type="scientific">candidate division WOR-3 bacterium</name>
    <dbReference type="NCBI Taxonomy" id="2052148"/>
    <lineage>
        <taxon>Bacteria</taxon>
        <taxon>Bacteria division WOR-3</taxon>
    </lineage>
</organism>
<evidence type="ECO:0000256" key="1">
    <source>
        <dbReference type="ARBA" id="ARBA00022729"/>
    </source>
</evidence>
<dbReference type="EMBL" id="DSBX01000358">
    <property type="protein sequence ID" value="HDR00472.1"/>
    <property type="molecule type" value="Genomic_DNA"/>
</dbReference>
<evidence type="ECO:0000256" key="2">
    <source>
        <dbReference type="ARBA" id="ARBA00023136"/>
    </source>
</evidence>
<keyword evidence="1 4" id="KW-0732">Signal</keyword>
<dbReference type="SUPFAM" id="SSF48452">
    <property type="entry name" value="TPR-like"/>
    <property type="match status" value="1"/>
</dbReference>
<proteinExistence type="predicted"/>
<name>A0A7V0T7W5_UNCW3</name>
<evidence type="ECO:0000313" key="6">
    <source>
        <dbReference type="EMBL" id="HDR00472.1"/>
    </source>
</evidence>
<evidence type="ECO:0000256" key="4">
    <source>
        <dbReference type="SAM" id="SignalP"/>
    </source>
</evidence>
<feature type="non-terminal residue" evidence="6">
    <location>
        <position position="180"/>
    </location>
</feature>
<dbReference type="InterPro" id="IPR039565">
    <property type="entry name" value="BamD-like"/>
</dbReference>
<evidence type="ECO:0000256" key="3">
    <source>
        <dbReference type="ARBA" id="ARBA00023237"/>
    </source>
</evidence>
<feature type="signal peptide" evidence="4">
    <location>
        <begin position="1"/>
        <end position="23"/>
    </location>
</feature>
<dbReference type="PROSITE" id="PS51257">
    <property type="entry name" value="PROKAR_LIPOPROTEIN"/>
    <property type="match status" value="1"/>
</dbReference>
<dbReference type="InterPro" id="IPR011990">
    <property type="entry name" value="TPR-like_helical_dom_sf"/>
</dbReference>
<dbReference type="InterPro" id="IPR017689">
    <property type="entry name" value="BamD"/>
</dbReference>
<dbReference type="AlphaFoldDB" id="A0A7V0T7W5"/>
<reference evidence="6" key="1">
    <citation type="journal article" date="2020" name="mSystems">
        <title>Genome- and Community-Level Interaction Insights into Carbon Utilization and Element Cycling Functions of Hydrothermarchaeota in Hydrothermal Sediment.</title>
        <authorList>
            <person name="Zhou Z."/>
            <person name="Liu Y."/>
            <person name="Xu W."/>
            <person name="Pan J."/>
            <person name="Luo Z.H."/>
            <person name="Li M."/>
        </authorList>
    </citation>
    <scope>NUCLEOTIDE SEQUENCE [LARGE SCALE GENOMIC DNA]</scope>
    <source>
        <strain evidence="6">SpSt-1182</strain>
    </source>
</reference>
<keyword evidence="2" id="KW-0472">Membrane</keyword>
<sequence length="180" mass="20200">MTRARPRPVLLLLPALAAMLLIAAGCPKRAAFKGPGNSAAALDSALVAFEAGRFAQAEEALTWVIFNFPGSREAADAQYWLAESHFRRGDYHEAQVEYEFYLRSFPNARYQQDANYKLGLAWLRSAPAGARDQQPLNKAQELLSDFLLLYPDSELRPEVEQALAEIERRKTGRDFDVARL</sequence>